<evidence type="ECO:0000256" key="3">
    <source>
        <dbReference type="ARBA" id="ARBA00022692"/>
    </source>
</evidence>
<gene>
    <name evidence="8" type="primary">ygcS_2</name>
    <name evidence="8" type="ORF">SPTER_06930</name>
</gene>
<dbReference type="EMBL" id="CP036259">
    <property type="protein sequence ID" value="QDR79418.1"/>
    <property type="molecule type" value="Genomic_DNA"/>
</dbReference>
<dbReference type="RefSeq" id="WP_144349067.1">
    <property type="nucleotide sequence ID" value="NZ_CP036259.1"/>
</dbReference>
<evidence type="ECO:0000256" key="2">
    <source>
        <dbReference type="ARBA" id="ARBA00022448"/>
    </source>
</evidence>
<feature type="domain" description="Major facilitator superfamily (MFS) profile" evidence="7">
    <location>
        <begin position="22"/>
        <end position="432"/>
    </location>
</feature>
<dbReference type="InterPro" id="IPR005828">
    <property type="entry name" value="MFS_sugar_transport-like"/>
</dbReference>
<dbReference type="InterPro" id="IPR020846">
    <property type="entry name" value="MFS_dom"/>
</dbReference>
<proteinExistence type="predicted"/>
<dbReference type="PROSITE" id="PS00217">
    <property type="entry name" value="SUGAR_TRANSPORT_2"/>
    <property type="match status" value="1"/>
</dbReference>
<dbReference type="SUPFAM" id="SSF103473">
    <property type="entry name" value="MFS general substrate transporter"/>
    <property type="match status" value="1"/>
</dbReference>
<keyword evidence="4 6" id="KW-1133">Transmembrane helix</keyword>
<feature type="transmembrane region" description="Helical" evidence="6">
    <location>
        <begin position="22"/>
        <end position="44"/>
    </location>
</feature>
<feature type="transmembrane region" description="Helical" evidence="6">
    <location>
        <begin position="56"/>
        <end position="80"/>
    </location>
</feature>
<dbReference type="KEGG" id="sted:SPTER_06930"/>
<dbReference type="PANTHER" id="PTHR23511">
    <property type="entry name" value="SYNAPTIC VESICLE GLYCOPROTEIN 2"/>
    <property type="match status" value="1"/>
</dbReference>
<organism evidence="8 9">
    <name type="scientific">Sporomusa termitida</name>
    <dbReference type="NCBI Taxonomy" id="2377"/>
    <lineage>
        <taxon>Bacteria</taxon>
        <taxon>Bacillati</taxon>
        <taxon>Bacillota</taxon>
        <taxon>Negativicutes</taxon>
        <taxon>Selenomonadales</taxon>
        <taxon>Sporomusaceae</taxon>
        <taxon>Sporomusa</taxon>
    </lineage>
</organism>
<feature type="transmembrane region" description="Helical" evidence="6">
    <location>
        <begin position="405"/>
        <end position="428"/>
    </location>
</feature>
<evidence type="ECO:0000256" key="5">
    <source>
        <dbReference type="ARBA" id="ARBA00023136"/>
    </source>
</evidence>
<dbReference type="Proteomes" id="UP000320776">
    <property type="component" value="Chromosome"/>
</dbReference>
<dbReference type="AlphaFoldDB" id="A0A517DQ36"/>
<dbReference type="GO" id="GO:0005886">
    <property type="term" value="C:plasma membrane"/>
    <property type="evidence" value="ECO:0007669"/>
    <property type="project" value="UniProtKB-SubCell"/>
</dbReference>
<protein>
    <submittedName>
        <fullName evidence="8">Inner membrane metabolite transport protein YgcS</fullName>
    </submittedName>
</protein>
<dbReference type="CDD" id="cd17316">
    <property type="entry name" value="MFS_SV2_like"/>
    <property type="match status" value="1"/>
</dbReference>
<dbReference type="InterPro" id="IPR005829">
    <property type="entry name" value="Sugar_transporter_CS"/>
</dbReference>
<dbReference type="Gene3D" id="1.20.1250.20">
    <property type="entry name" value="MFS general substrate transporter like domains"/>
    <property type="match status" value="1"/>
</dbReference>
<evidence type="ECO:0000256" key="4">
    <source>
        <dbReference type="ARBA" id="ARBA00022989"/>
    </source>
</evidence>
<feature type="transmembrane region" description="Helical" evidence="6">
    <location>
        <begin position="112"/>
        <end position="135"/>
    </location>
</feature>
<dbReference type="InterPro" id="IPR036259">
    <property type="entry name" value="MFS_trans_sf"/>
</dbReference>
<dbReference type="Pfam" id="PF00083">
    <property type="entry name" value="Sugar_tr"/>
    <property type="match status" value="1"/>
</dbReference>
<dbReference type="PANTHER" id="PTHR23511:SF34">
    <property type="entry name" value="SYNAPTIC VESICLE GLYCOPROTEIN 2"/>
    <property type="match status" value="1"/>
</dbReference>
<evidence type="ECO:0000256" key="1">
    <source>
        <dbReference type="ARBA" id="ARBA00004651"/>
    </source>
</evidence>
<dbReference type="GO" id="GO:0022857">
    <property type="term" value="F:transmembrane transporter activity"/>
    <property type="evidence" value="ECO:0007669"/>
    <property type="project" value="InterPro"/>
</dbReference>
<evidence type="ECO:0000313" key="9">
    <source>
        <dbReference type="Proteomes" id="UP000320776"/>
    </source>
</evidence>
<name>A0A517DQ36_9FIRM</name>
<feature type="transmembrane region" description="Helical" evidence="6">
    <location>
        <begin position="377"/>
        <end position="399"/>
    </location>
</feature>
<feature type="transmembrane region" description="Helical" evidence="6">
    <location>
        <begin position="87"/>
        <end position="106"/>
    </location>
</feature>
<feature type="transmembrane region" description="Helical" evidence="6">
    <location>
        <begin position="252"/>
        <end position="277"/>
    </location>
</feature>
<feature type="transmembrane region" description="Helical" evidence="6">
    <location>
        <begin position="147"/>
        <end position="169"/>
    </location>
</feature>
<evidence type="ECO:0000256" key="6">
    <source>
        <dbReference type="SAM" id="Phobius"/>
    </source>
</evidence>
<accession>A0A517DQ36</accession>
<keyword evidence="2" id="KW-0813">Transport</keyword>
<feature type="transmembrane region" description="Helical" evidence="6">
    <location>
        <begin position="175"/>
        <end position="193"/>
    </location>
</feature>
<evidence type="ECO:0000259" key="7">
    <source>
        <dbReference type="PROSITE" id="PS50850"/>
    </source>
</evidence>
<comment type="subcellular location">
    <subcellularLocation>
        <location evidence="1">Cell membrane</location>
        <topology evidence="1">Multi-pass membrane protein</topology>
    </subcellularLocation>
</comment>
<feature type="transmembrane region" description="Helical" evidence="6">
    <location>
        <begin position="289"/>
        <end position="311"/>
    </location>
</feature>
<evidence type="ECO:0000313" key="8">
    <source>
        <dbReference type="EMBL" id="QDR79418.1"/>
    </source>
</evidence>
<feature type="transmembrane region" description="Helical" evidence="6">
    <location>
        <begin position="318"/>
        <end position="336"/>
    </location>
</feature>
<reference evidence="8 9" key="1">
    <citation type="submission" date="2019-02" db="EMBL/GenBank/DDBJ databases">
        <title>Closed genome of Sporomusa termitida DSM 4440.</title>
        <authorList>
            <person name="Poehlein A."/>
            <person name="Daniel R."/>
        </authorList>
    </citation>
    <scope>NUCLEOTIDE SEQUENCE [LARGE SCALE GENOMIC DNA]</scope>
    <source>
        <strain evidence="8 9">DSM 4440</strain>
    </source>
</reference>
<dbReference type="PROSITE" id="PS50850">
    <property type="entry name" value="MFS"/>
    <property type="match status" value="1"/>
</dbReference>
<keyword evidence="9" id="KW-1185">Reference proteome</keyword>
<keyword evidence="3 6" id="KW-0812">Transmembrane</keyword>
<sequence>MTKTTHLPGVEDSPLTPFLKKLAVYTSGGPFLDGYILTIIGMALLQLQPELQLDSFWTGMIGAAALIGLLVGGAVFGYVTDLTGRQFMYKIDLIGIIIFSILQMFITTAGELVFLRFLIGLAVGADYPIATALLAEFSPRRYRGAMMGLLASAWYAGAVAAGIAGYLLLQTGPDAWRWMLGSAAIPALILVSGRWGTPESPRWLASKGQTGEALAVIKQVYGPHASLQDLDEGATEKTRLRKLLEPDYLKKTLFVGLFWTFQVAPCFAIYTFAPQILAAFRLGSGNDWIIGYAVINIFFLTGTLASIYLVNCFGRRPLIIWSFSFMTLAMFVLGIAPGAPAWLIFCGFAVYAFFSGPPSALDWIYPNELFPTSIRASAVGVVTAISRIGAAIGTFALPYSLQTLGISTTMLLSTLLTFLGLVVCVAWAPETRGLTLKEASALVLDKQ</sequence>
<feature type="transmembrane region" description="Helical" evidence="6">
    <location>
        <begin position="342"/>
        <end position="365"/>
    </location>
</feature>
<dbReference type="OrthoDB" id="9783823at2"/>
<keyword evidence="5 6" id="KW-0472">Membrane</keyword>